<protein>
    <submittedName>
        <fullName evidence="1">Uncharacterized protein</fullName>
    </submittedName>
</protein>
<evidence type="ECO:0000313" key="2">
    <source>
        <dbReference type="Proteomes" id="UP000011566"/>
    </source>
</evidence>
<evidence type="ECO:0000313" key="1">
    <source>
        <dbReference type="EMBL" id="EMA41951.1"/>
    </source>
</evidence>
<comment type="caution">
    <text evidence="1">The sequence shown here is derived from an EMBL/GenBank/DDBJ whole genome shotgun (WGS) entry which is preliminary data.</text>
</comment>
<proteinExistence type="predicted"/>
<dbReference type="Proteomes" id="UP000011566">
    <property type="component" value="Unassembled WGS sequence"/>
</dbReference>
<dbReference type="AlphaFoldDB" id="M0M891"/>
<accession>M0M891</accession>
<reference evidence="1 2" key="1">
    <citation type="journal article" date="2014" name="PLoS Genet.">
        <title>Phylogenetically driven sequencing of extremely halophilic archaea reveals strategies for static and dynamic osmo-response.</title>
        <authorList>
            <person name="Becker E.A."/>
            <person name="Seitzer P.M."/>
            <person name="Tritt A."/>
            <person name="Larsen D."/>
            <person name="Krusor M."/>
            <person name="Yao A.I."/>
            <person name="Wu D."/>
            <person name="Madern D."/>
            <person name="Eisen J.A."/>
            <person name="Darling A.E."/>
            <person name="Facciotti M.T."/>
        </authorList>
    </citation>
    <scope>NUCLEOTIDE SEQUENCE [LARGE SCALE GENOMIC DNA]</scope>
    <source>
        <strain evidence="1 2">100A6</strain>
    </source>
</reference>
<name>M0M891_9EURY</name>
<organism evidence="1 2">
    <name type="scientific">Halococcus hamelinensis 100A6</name>
    <dbReference type="NCBI Taxonomy" id="1132509"/>
    <lineage>
        <taxon>Archaea</taxon>
        <taxon>Methanobacteriati</taxon>
        <taxon>Methanobacteriota</taxon>
        <taxon>Stenosarchaea group</taxon>
        <taxon>Halobacteria</taxon>
        <taxon>Halobacteriales</taxon>
        <taxon>Halococcaceae</taxon>
        <taxon>Halococcus</taxon>
    </lineage>
</organism>
<gene>
    <name evidence="1" type="ORF">C447_00135</name>
</gene>
<dbReference type="EMBL" id="AOMB01000003">
    <property type="protein sequence ID" value="EMA41951.1"/>
    <property type="molecule type" value="Genomic_DNA"/>
</dbReference>
<keyword evidence="2" id="KW-1185">Reference proteome</keyword>
<sequence length="109" mass="11933">MSRIRIGAIGSPSFVEYCGVTEIKINDTAITEVVQFTWLGLDPLNTGIAFTDRDQVRIVGELGEVLAIVYRVFFEFEGEDCFELRGRVTVGGVVLQGVRGAGDNVCPFD</sequence>